<proteinExistence type="predicted"/>
<reference evidence="1 2" key="1">
    <citation type="submission" date="2016-11" db="EMBL/GenBank/DDBJ databases">
        <authorList>
            <person name="Jaros S."/>
            <person name="Januszkiewicz K."/>
            <person name="Wedrychowicz H."/>
        </authorList>
    </citation>
    <scope>NUCLEOTIDE SEQUENCE [LARGE SCALE GENOMIC DNA]</scope>
    <source>
        <strain evidence="1 2">YL228</strain>
    </source>
</reference>
<protein>
    <submittedName>
        <fullName evidence="1">Uncharacterized protein</fullName>
    </submittedName>
</protein>
<accession>A0A1K1Q209</accession>
<dbReference type="RefSeq" id="WP_072301352.1">
    <property type="nucleotide sequence ID" value="NZ_FPIP01000012.1"/>
</dbReference>
<dbReference type="Proteomes" id="UP000183461">
    <property type="component" value="Unassembled WGS sequence"/>
</dbReference>
<dbReference type="AlphaFoldDB" id="A0A1K1Q209"/>
<evidence type="ECO:0000313" key="1">
    <source>
        <dbReference type="EMBL" id="SFW53723.1"/>
    </source>
</evidence>
<sequence>MDNRRIFAFFSAAVLASSFFSGCTDHNSGYSEKTQSVTTTAVEIQDWTIKTPETTKASTTAKKARTTKTTAKKQQNQKKTTTTEAFAETTTTSVFGLDDGTYVEYHFRSRKLLNEHFEKHGGEFSKDFDKKYSTAAEYEKGASDVINNSEALHKTEAEDGDGVYYIEDTNEFVILSKDGYIRTYFRPNGGKKYYDRQ</sequence>
<gene>
    <name evidence="1" type="ORF">SAMN02910280_0314</name>
</gene>
<dbReference type="EMBL" id="FPIP01000012">
    <property type="protein sequence ID" value="SFW53723.1"/>
    <property type="molecule type" value="Genomic_DNA"/>
</dbReference>
<organism evidence="1 2">
    <name type="scientific">Ruminococcus flavefaciens</name>
    <dbReference type="NCBI Taxonomy" id="1265"/>
    <lineage>
        <taxon>Bacteria</taxon>
        <taxon>Bacillati</taxon>
        <taxon>Bacillota</taxon>
        <taxon>Clostridia</taxon>
        <taxon>Eubacteriales</taxon>
        <taxon>Oscillospiraceae</taxon>
        <taxon>Ruminococcus</taxon>
    </lineage>
</organism>
<evidence type="ECO:0000313" key="2">
    <source>
        <dbReference type="Proteomes" id="UP000183461"/>
    </source>
</evidence>
<name>A0A1K1Q209_RUMFL</name>
<dbReference type="PROSITE" id="PS51257">
    <property type="entry name" value="PROKAR_LIPOPROTEIN"/>
    <property type="match status" value="1"/>
</dbReference>